<proteinExistence type="predicted"/>
<organism evidence="1">
    <name type="scientific">viral metagenome</name>
    <dbReference type="NCBI Taxonomy" id="1070528"/>
    <lineage>
        <taxon>unclassified sequences</taxon>
        <taxon>metagenomes</taxon>
        <taxon>organismal metagenomes</taxon>
    </lineage>
</organism>
<protein>
    <submittedName>
        <fullName evidence="1">Uncharacterized protein</fullName>
    </submittedName>
</protein>
<dbReference type="AlphaFoldDB" id="A0A6C0HZD7"/>
<evidence type="ECO:0000313" key="1">
    <source>
        <dbReference type="EMBL" id="QHT85505.1"/>
    </source>
</evidence>
<reference evidence="1" key="1">
    <citation type="journal article" date="2020" name="Nature">
        <title>Giant virus diversity and host interactions through global metagenomics.</title>
        <authorList>
            <person name="Schulz F."/>
            <person name="Roux S."/>
            <person name="Paez-Espino D."/>
            <person name="Jungbluth S."/>
            <person name="Walsh D.A."/>
            <person name="Denef V.J."/>
            <person name="McMahon K.D."/>
            <person name="Konstantinidis K.T."/>
            <person name="Eloe-Fadrosh E.A."/>
            <person name="Kyrpides N.C."/>
            <person name="Woyke T."/>
        </authorList>
    </citation>
    <scope>NUCLEOTIDE SEQUENCE</scope>
    <source>
        <strain evidence="1">GVMAG-M-3300023184-17</strain>
    </source>
</reference>
<sequence length="126" mass="14767">MNHPLVLSTFISQLDECLEDISKVYSEDARFIRCKLYLDTLKKSNPRMIITTWKTQVTDKYEDHILAGDIDFFLNKDYTQETGYTPTMDQALQDLRKAIQSMSEENKTKSLQYIQNLCKLSKLYVP</sequence>
<name>A0A6C0HZD7_9ZZZZ</name>
<accession>A0A6C0HZD7</accession>
<dbReference type="EMBL" id="MN740042">
    <property type="protein sequence ID" value="QHT85505.1"/>
    <property type="molecule type" value="Genomic_DNA"/>
</dbReference>